<proteinExistence type="predicted"/>
<dbReference type="Proteomes" id="UP001066276">
    <property type="component" value="Chromosome 7"/>
</dbReference>
<gene>
    <name evidence="1" type="ORF">NDU88_006258</name>
</gene>
<comment type="caution">
    <text evidence="1">The sequence shown here is derived from an EMBL/GenBank/DDBJ whole genome shotgun (WGS) entry which is preliminary data.</text>
</comment>
<evidence type="ECO:0000313" key="1">
    <source>
        <dbReference type="EMBL" id="KAJ1127865.1"/>
    </source>
</evidence>
<name>A0AAV7PQV2_PLEWA</name>
<evidence type="ECO:0000313" key="2">
    <source>
        <dbReference type="Proteomes" id="UP001066276"/>
    </source>
</evidence>
<dbReference type="EMBL" id="JANPWB010000011">
    <property type="protein sequence ID" value="KAJ1127865.1"/>
    <property type="molecule type" value="Genomic_DNA"/>
</dbReference>
<sequence length="276" mass="31187">MATQEEKPKGVSRPPWKRDACGWRRSLWRERVPREARLSYGRPGREAGRCVPSPLATRRLWLAKESLERTRPAGSAPLLWPPRKRSRKVCPVPPGNETLVAGEGVFGENAYRGERASLMAAQEEKLEGVSRPPWQRDACGWRRSLLRERVPRGARLSYGHPGSEAGRCVPSPLATRRLWLAKESLERTRPRGACLSYGRPGREAGRCVPYPLAMRRLWLAKESLERTRPAGSTPLLWPPRKRSLKVCPVPPGNETLVAGEGGWRRSLWRVQCSVKE</sequence>
<dbReference type="AlphaFoldDB" id="A0AAV7PQV2"/>
<accession>A0AAV7PQV2</accession>
<protein>
    <submittedName>
        <fullName evidence="1">Uncharacterized protein</fullName>
    </submittedName>
</protein>
<organism evidence="1 2">
    <name type="scientific">Pleurodeles waltl</name>
    <name type="common">Iberian ribbed newt</name>
    <dbReference type="NCBI Taxonomy" id="8319"/>
    <lineage>
        <taxon>Eukaryota</taxon>
        <taxon>Metazoa</taxon>
        <taxon>Chordata</taxon>
        <taxon>Craniata</taxon>
        <taxon>Vertebrata</taxon>
        <taxon>Euteleostomi</taxon>
        <taxon>Amphibia</taxon>
        <taxon>Batrachia</taxon>
        <taxon>Caudata</taxon>
        <taxon>Salamandroidea</taxon>
        <taxon>Salamandridae</taxon>
        <taxon>Pleurodelinae</taxon>
        <taxon>Pleurodeles</taxon>
    </lineage>
</organism>
<reference evidence="1" key="1">
    <citation type="journal article" date="2022" name="bioRxiv">
        <title>Sequencing and chromosome-scale assembly of the giantPleurodeles waltlgenome.</title>
        <authorList>
            <person name="Brown T."/>
            <person name="Elewa A."/>
            <person name="Iarovenko S."/>
            <person name="Subramanian E."/>
            <person name="Araus A.J."/>
            <person name="Petzold A."/>
            <person name="Susuki M."/>
            <person name="Suzuki K.-i.T."/>
            <person name="Hayashi T."/>
            <person name="Toyoda A."/>
            <person name="Oliveira C."/>
            <person name="Osipova E."/>
            <person name="Leigh N.D."/>
            <person name="Simon A."/>
            <person name="Yun M.H."/>
        </authorList>
    </citation>
    <scope>NUCLEOTIDE SEQUENCE</scope>
    <source>
        <strain evidence="1">20211129_DDA</strain>
        <tissue evidence="1">Liver</tissue>
    </source>
</reference>
<keyword evidence="2" id="KW-1185">Reference proteome</keyword>